<name>A0ABN3DLI0_9MICO</name>
<gene>
    <name evidence="9" type="ORF">GCM10009851_20450</name>
</gene>
<feature type="region of interest" description="Disordered" evidence="8">
    <location>
        <begin position="1"/>
        <end position="39"/>
    </location>
</feature>
<organism evidence="9 10">
    <name type="scientific">Herbiconiux moechotypicola</name>
    <dbReference type="NCBI Taxonomy" id="637393"/>
    <lineage>
        <taxon>Bacteria</taxon>
        <taxon>Bacillati</taxon>
        <taxon>Actinomycetota</taxon>
        <taxon>Actinomycetes</taxon>
        <taxon>Micrococcales</taxon>
        <taxon>Microbacteriaceae</taxon>
        <taxon>Herbiconiux</taxon>
    </lineage>
</organism>
<comment type="similarity">
    <text evidence="2">Belongs to the bacterial phospholipase C family.</text>
</comment>
<accession>A0ABN3DLI0</accession>
<evidence type="ECO:0000256" key="5">
    <source>
        <dbReference type="ARBA" id="ARBA00022801"/>
    </source>
</evidence>
<evidence type="ECO:0000313" key="10">
    <source>
        <dbReference type="Proteomes" id="UP001500929"/>
    </source>
</evidence>
<dbReference type="InterPro" id="IPR007312">
    <property type="entry name" value="Phosphoesterase"/>
</dbReference>
<evidence type="ECO:0000256" key="6">
    <source>
        <dbReference type="ARBA" id="ARBA00023026"/>
    </source>
</evidence>
<keyword evidence="4" id="KW-0134">Cell wall</keyword>
<comment type="subcellular location">
    <subcellularLocation>
        <location evidence="1">Secreted</location>
        <location evidence="1">Cell wall</location>
    </subcellularLocation>
</comment>
<dbReference type="EMBL" id="BAAAQY010000005">
    <property type="protein sequence ID" value="GAA2235335.1"/>
    <property type="molecule type" value="Genomic_DNA"/>
</dbReference>
<keyword evidence="10" id="KW-1185">Reference proteome</keyword>
<evidence type="ECO:0000256" key="2">
    <source>
        <dbReference type="ARBA" id="ARBA00009717"/>
    </source>
</evidence>
<comment type="catalytic activity">
    <reaction evidence="7">
        <text>a 1,2-diacyl-sn-glycero-3-phosphocholine + H2O = phosphocholine + a 1,2-diacyl-sn-glycerol + H(+)</text>
        <dbReference type="Rhea" id="RHEA:10604"/>
        <dbReference type="ChEBI" id="CHEBI:15377"/>
        <dbReference type="ChEBI" id="CHEBI:15378"/>
        <dbReference type="ChEBI" id="CHEBI:17815"/>
        <dbReference type="ChEBI" id="CHEBI:57643"/>
        <dbReference type="ChEBI" id="CHEBI:295975"/>
        <dbReference type="EC" id="3.1.4.3"/>
    </reaction>
    <physiologicalReaction direction="left-to-right" evidence="7">
        <dbReference type="Rhea" id="RHEA:10605"/>
    </physiologicalReaction>
</comment>
<sequence length="637" mass="68851">MTPPFGRRGRKGAGEPDESTGPATTPVHPTPAAPDAQGAVASRRAFLKAAAVGAAGAAVGGGVGAAVGAGVYLQETSLDFGAEPVEKEPGFDHLVVVMYENRSFDNVLGWLYRNDELKDGQSFEGLHQGDHSNPVPGSDEVIKAHPYTGTTDEIMSSPDPDPGEEYSHVNTQLFQKVDPPENANLHEHGLKYPYNAPGPNEQPTMKGFIEDYVINYRHITKGKKEAGRAEQELAMGSFTPEMLPVFSTLAKNFAVYDHWFSAVPSQTFCNRVFFHASTSHGFVTNQGDGGYKKWLDVPADESTTVFNRLEEAGLSWRVYYDAAQLVSMTGVLHSPALEPYWKTNFRVMEQFYDDVANGDLPDYTFIEPRMIYNHNDMHPPHGVLRETDDTGTDGTAGPGVVVDGAVSDARAADALLHAIYSAVRASDSPTGSNALNTMLLVTFDEHGGTYDHVPPPSAVPPRVGDPGEMGFTFDRLGCRVPAIAISAYTAKNTVITEQMDHGSVIATLSRRHGLKPLTRRDKNSNDMFNAVNLTKPRPASEWPQTLPQYTPPNPEVSFDATSESQRAKPISNPAKGLLGLLIAKYGVKGETDPTTYGEAYATLMETQQQTGQLFGTLDSVDGTPTPRASAAPSPTPR</sequence>
<evidence type="ECO:0000256" key="3">
    <source>
        <dbReference type="ARBA" id="ARBA00012018"/>
    </source>
</evidence>
<evidence type="ECO:0000256" key="4">
    <source>
        <dbReference type="ARBA" id="ARBA00022512"/>
    </source>
</evidence>
<comment type="caution">
    <text evidence="9">The sequence shown here is derived from an EMBL/GenBank/DDBJ whole genome shotgun (WGS) entry which is preliminary data.</text>
</comment>
<proteinExistence type="inferred from homology"/>
<dbReference type="PANTHER" id="PTHR31956:SF1">
    <property type="entry name" value="NON-SPECIFIC PHOSPHOLIPASE C1"/>
    <property type="match status" value="1"/>
</dbReference>
<dbReference type="Gene3D" id="3.40.720.10">
    <property type="entry name" value="Alkaline Phosphatase, subunit A"/>
    <property type="match status" value="2"/>
</dbReference>
<dbReference type="Proteomes" id="UP001500929">
    <property type="component" value="Unassembled WGS sequence"/>
</dbReference>
<keyword evidence="5" id="KW-0378">Hydrolase</keyword>
<protein>
    <recommendedName>
        <fullName evidence="3">phospholipase C</fullName>
        <ecNumber evidence="3">3.1.4.3</ecNumber>
    </recommendedName>
</protein>
<dbReference type="PANTHER" id="PTHR31956">
    <property type="entry name" value="NON-SPECIFIC PHOSPHOLIPASE C4-RELATED"/>
    <property type="match status" value="1"/>
</dbReference>
<dbReference type="EC" id="3.1.4.3" evidence="3"/>
<keyword evidence="4" id="KW-0964">Secreted</keyword>
<evidence type="ECO:0000313" key="9">
    <source>
        <dbReference type="EMBL" id="GAA2235335.1"/>
    </source>
</evidence>
<keyword evidence="6" id="KW-0843">Virulence</keyword>
<dbReference type="PROSITE" id="PS51318">
    <property type="entry name" value="TAT"/>
    <property type="match status" value="1"/>
</dbReference>
<dbReference type="RefSeq" id="WP_259479521.1">
    <property type="nucleotide sequence ID" value="NZ_BAAAQY010000005.1"/>
</dbReference>
<dbReference type="InterPro" id="IPR006311">
    <property type="entry name" value="TAT_signal"/>
</dbReference>
<dbReference type="InterPro" id="IPR017850">
    <property type="entry name" value="Alkaline_phosphatase_core_sf"/>
</dbReference>
<dbReference type="Pfam" id="PF04185">
    <property type="entry name" value="Phosphoesterase"/>
    <property type="match status" value="2"/>
</dbReference>
<reference evidence="9 10" key="1">
    <citation type="journal article" date="2019" name="Int. J. Syst. Evol. Microbiol.">
        <title>The Global Catalogue of Microorganisms (GCM) 10K type strain sequencing project: providing services to taxonomists for standard genome sequencing and annotation.</title>
        <authorList>
            <consortium name="The Broad Institute Genomics Platform"/>
            <consortium name="The Broad Institute Genome Sequencing Center for Infectious Disease"/>
            <person name="Wu L."/>
            <person name="Ma J."/>
        </authorList>
    </citation>
    <scope>NUCLEOTIDE SEQUENCE [LARGE SCALE GENOMIC DNA]</scope>
    <source>
        <strain evidence="9 10">JCM 16117</strain>
    </source>
</reference>
<evidence type="ECO:0000256" key="1">
    <source>
        <dbReference type="ARBA" id="ARBA00004191"/>
    </source>
</evidence>
<feature type="region of interest" description="Disordered" evidence="8">
    <location>
        <begin position="613"/>
        <end position="637"/>
    </location>
</feature>
<evidence type="ECO:0000256" key="7">
    <source>
        <dbReference type="ARBA" id="ARBA00048421"/>
    </source>
</evidence>
<evidence type="ECO:0000256" key="8">
    <source>
        <dbReference type="SAM" id="MobiDB-lite"/>
    </source>
</evidence>